<gene>
    <name evidence="1" type="ORF">TNCV_648581</name>
</gene>
<keyword evidence="2" id="KW-1185">Reference proteome</keyword>
<accession>A0A8X6SNH9</accession>
<evidence type="ECO:0000313" key="2">
    <source>
        <dbReference type="Proteomes" id="UP000887159"/>
    </source>
</evidence>
<dbReference type="EMBL" id="BMAU01021331">
    <property type="protein sequence ID" value="GFY14815.1"/>
    <property type="molecule type" value="Genomic_DNA"/>
</dbReference>
<protein>
    <submittedName>
        <fullName evidence="1">Uncharacterized protein</fullName>
    </submittedName>
</protein>
<name>A0A8X6SNH9_TRICX</name>
<dbReference type="Proteomes" id="UP000887159">
    <property type="component" value="Unassembled WGS sequence"/>
</dbReference>
<reference evidence="1" key="1">
    <citation type="submission" date="2020-08" db="EMBL/GenBank/DDBJ databases">
        <title>Multicomponent nature underlies the extraordinary mechanical properties of spider dragline silk.</title>
        <authorList>
            <person name="Kono N."/>
            <person name="Nakamura H."/>
            <person name="Mori M."/>
            <person name="Yoshida Y."/>
            <person name="Ohtoshi R."/>
            <person name="Malay A.D."/>
            <person name="Moran D.A.P."/>
            <person name="Tomita M."/>
            <person name="Numata K."/>
            <person name="Arakawa K."/>
        </authorList>
    </citation>
    <scope>NUCLEOTIDE SEQUENCE</scope>
</reference>
<evidence type="ECO:0000313" key="1">
    <source>
        <dbReference type="EMBL" id="GFY14815.1"/>
    </source>
</evidence>
<sequence>MFDGLVAFAMDRWRHDCGARRVRIISRPGSPMSEGRFDLSTFRSERTNEASTLTITPKRSSSRDVGTSSYRYHTATDLMCIVSLQDSNLLHIGREFVIMCPRLPGPLRVLREIKKIFLNRLIQTQENYVLSTEKVQL</sequence>
<proteinExistence type="predicted"/>
<organism evidence="1 2">
    <name type="scientific">Trichonephila clavipes</name>
    <name type="common">Golden silk orbweaver</name>
    <name type="synonym">Nephila clavipes</name>
    <dbReference type="NCBI Taxonomy" id="2585209"/>
    <lineage>
        <taxon>Eukaryota</taxon>
        <taxon>Metazoa</taxon>
        <taxon>Ecdysozoa</taxon>
        <taxon>Arthropoda</taxon>
        <taxon>Chelicerata</taxon>
        <taxon>Arachnida</taxon>
        <taxon>Araneae</taxon>
        <taxon>Araneomorphae</taxon>
        <taxon>Entelegynae</taxon>
        <taxon>Araneoidea</taxon>
        <taxon>Nephilidae</taxon>
        <taxon>Trichonephila</taxon>
    </lineage>
</organism>
<comment type="caution">
    <text evidence="1">The sequence shown here is derived from an EMBL/GenBank/DDBJ whole genome shotgun (WGS) entry which is preliminary data.</text>
</comment>
<dbReference type="AlphaFoldDB" id="A0A8X6SNH9"/>